<dbReference type="InterPro" id="IPR011964">
    <property type="entry name" value="YVTN_b-propeller_repeat"/>
</dbReference>
<sequence>MVFISAPVGEVVSALPVVVAPDGGQIYVGGPTKKVTVLGSANGGFIKDIDIAGDPVAMAVSADNTTLYLVSTSADHFLSAVDIATGVETPLAAYTAYDLALSLDGELLYVTDPANEQVVVYSTATNEELYPIAVGAHTSAVAISPDGSLLYVANPGAVTVIDTATQTVITTYPAGFILLDIAAGPGGSYAVDLVNDALITAHLVSIV</sequence>
<evidence type="ECO:0000313" key="2">
    <source>
        <dbReference type="Proteomes" id="UP000467252"/>
    </source>
</evidence>
<name>A0A7I7UFA5_MYCPV</name>
<dbReference type="InterPro" id="IPR011044">
    <property type="entry name" value="Quino_amine_DH_bsu"/>
</dbReference>
<dbReference type="InterPro" id="IPR051200">
    <property type="entry name" value="Host-pathogen_enzymatic-act"/>
</dbReference>
<evidence type="ECO:0008006" key="3">
    <source>
        <dbReference type="Google" id="ProtNLM"/>
    </source>
</evidence>
<proteinExistence type="predicted"/>
<dbReference type="PANTHER" id="PTHR47197">
    <property type="entry name" value="PROTEIN NIRF"/>
    <property type="match status" value="1"/>
</dbReference>
<dbReference type="SUPFAM" id="SSF50969">
    <property type="entry name" value="YVTN repeat-like/Quinoprotein amine dehydrogenase"/>
    <property type="match status" value="1"/>
</dbReference>
<protein>
    <recommendedName>
        <fullName evidence="3">PE-PGRS family protein PE_PGRS18</fullName>
    </recommendedName>
</protein>
<dbReference type="Proteomes" id="UP000467252">
    <property type="component" value="Chromosome"/>
</dbReference>
<dbReference type="AlphaFoldDB" id="A0A7I7UFA5"/>
<evidence type="ECO:0000313" key="1">
    <source>
        <dbReference type="EMBL" id="BBY80138.1"/>
    </source>
</evidence>
<dbReference type="EMBL" id="AP022599">
    <property type="protein sequence ID" value="BBY80138.1"/>
    <property type="molecule type" value="Genomic_DNA"/>
</dbReference>
<dbReference type="PANTHER" id="PTHR47197:SF3">
    <property type="entry name" value="DIHYDRO-HEME D1 DEHYDROGENASE"/>
    <property type="match status" value="1"/>
</dbReference>
<dbReference type="Gene3D" id="2.130.10.10">
    <property type="entry name" value="YVTN repeat-like/Quinoprotein amine dehydrogenase"/>
    <property type="match status" value="2"/>
</dbReference>
<dbReference type="NCBIfam" id="TIGR02276">
    <property type="entry name" value="beta_rpt_yvtn"/>
    <property type="match status" value="1"/>
</dbReference>
<accession>A0A7I7UFA5</accession>
<reference evidence="1 2" key="1">
    <citation type="journal article" date="2019" name="Emerg. Microbes Infect.">
        <title>Comprehensive subspecies identification of 175 nontuberculous mycobacteria species based on 7547 genomic profiles.</title>
        <authorList>
            <person name="Matsumoto Y."/>
            <person name="Kinjo T."/>
            <person name="Motooka D."/>
            <person name="Nabeya D."/>
            <person name="Jung N."/>
            <person name="Uechi K."/>
            <person name="Horii T."/>
            <person name="Iida T."/>
            <person name="Fujita J."/>
            <person name="Nakamura S."/>
        </authorList>
    </citation>
    <scope>NUCLEOTIDE SEQUENCE [LARGE SCALE GENOMIC DNA]</scope>
    <source>
        <strain evidence="1 2">JCM 6370</strain>
    </source>
</reference>
<organism evidence="1 2">
    <name type="scientific">Mycolicibacterium pulveris</name>
    <name type="common">Mycobacterium pulveris</name>
    <dbReference type="NCBI Taxonomy" id="36813"/>
    <lineage>
        <taxon>Bacteria</taxon>
        <taxon>Bacillati</taxon>
        <taxon>Actinomycetota</taxon>
        <taxon>Actinomycetes</taxon>
        <taxon>Mycobacteriales</taxon>
        <taxon>Mycobacteriaceae</taxon>
        <taxon>Mycolicibacterium</taxon>
    </lineage>
</organism>
<keyword evidence="2" id="KW-1185">Reference proteome</keyword>
<gene>
    <name evidence="1" type="ORF">MPUL_12960</name>
</gene>
<dbReference type="InterPro" id="IPR015943">
    <property type="entry name" value="WD40/YVTN_repeat-like_dom_sf"/>
</dbReference>